<evidence type="ECO:0000256" key="4">
    <source>
        <dbReference type="ARBA" id="ARBA00022821"/>
    </source>
</evidence>
<dbReference type="EMBL" id="SZYD01000001">
    <property type="protein sequence ID" value="KAD7477458.1"/>
    <property type="molecule type" value="Genomic_DNA"/>
</dbReference>
<feature type="domain" description="NB-ARC" evidence="7">
    <location>
        <begin position="164"/>
        <end position="327"/>
    </location>
</feature>
<comment type="similarity">
    <text evidence="1">Belongs to the disease resistance NB-LRR family.</text>
</comment>
<keyword evidence="2" id="KW-0433">Leucine-rich repeat</keyword>
<evidence type="ECO:0000259" key="7">
    <source>
        <dbReference type="Pfam" id="PF00931"/>
    </source>
</evidence>
<dbReference type="InterPro" id="IPR027417">
    <property type="entry name" value="P-loop_NTPase"/>
</dbReference>
<dbReference type="SUPFAM" id="SSF52540">
    <property type="entry name" value="P-loop containing nucleoside triphosphate hydrolases"/>
    <property type="match status" value="1"/>
</dbReference>
<sequence length="688" mass="78937">MEFTTPVITAIVDSLMVPIKEHLGFFFFSTKNVASMNKKLTKLHEAKHQMEEKKKHALENYLLIPNDRLQHWLKKVETITEEIKKIPTGVNGCLNLKIKYKAGKSSFNYLQEIDSLLEEQKNIEWSNEKRPFALVINSTGSGTSQTDYDVIPNIFLSRVSIFKDVLKSLEPDNNTQIMALCGLGGMGKTKMMEEIKKFMEKKGKFQYVLRVDIGSKYEPNAIQKSIAKGMGVDLPEESRHVGVERLRESFERISKEGKNILLILDDVWEAIDLNNIGLTSPFPKGFKLMITSRDENVCIKMDIDKESIFEIHGLEEADANTFFWETVKVSNEDDRLRTIGEDILKKCRGLPLAIKTIALALKGQEKDAWEVAHKDLQCHNLKDIEKLDGIVNIIFEISYNHLKKDEDKAIFVLCDLFLDDFDIALEELLMYGWGLQFFKKADSLGEARRRTRTSIHNLISANLLVKSHTAGCVKMHDLARDFVLSNISKFKQASIVNHGNKSQWHTQDTHESCERILITCKGMFEFPKDFCYRNLVLLKLMNGDKLLKLPDDFHKRMEKLEVMAYDKIRYPLCAQSLCYSMSLRTLCLHSCSLVDNDISFLGNLVTLEVLSLAHCGINKLPSTIKKLKMLKLLDLNGCFELCIDDGVFQSLDKLEELYMRVSQQKSIRFSDANCDELRHILGYLWVVF</sequence>
<comment type="caution">
    <text evidence="8">The sequence shown here is derived from an EMBL/GenBank/DDBJ whole genome shotgun (WGS) entry which is preliminary data.</text>
</comment>
<dbReference type="SUPFAM" id="SSF52058">
    <property type="entry name" value="L domain-like"/>
    <property type="match status" value="1"/>
</dbReference>
<evidence type="ECO:0000256" key="5">
    <source>
        <dbReference type="ARBA" id="ARBA00022840"/>
    </source>
</evidence>
<keyword evidence="4" id="KW-0611">Plant defense</keyword>
<dbReference type="GO" id="GO:0005524">
    <property type="term" value="F:ATP binding"/>
    <property type="evidence" value="ECO:0007669"/>
    <property type="project" value="UniProtKB-KW"/>
</dbReference>
<dbReference type="PANTHER" id="PTHR33463">
    <property type="entry name" value="NB-ARC DOMAIN-CONTAINING PROTEIN-RELATED"/>
    <property type="match status" value="1"/>
</dbReference>
<evidence type="ECO:0000256" key="1">
    <source>
        <dbReference type="ARBA" id="ARBA00008894"/>
    </source>
</evidence>
<dbReference type="AlphaFoldDB" id="A0A5N6Q0N4"/>
<accession>A0A5N6Q0N4</accession>
<dbReference type="InterPro" id="IPR032675">
    <property type="entry name" value="LRR_dom_sf"/>
</dbReference>
<proteinExistence type="inferred from homology"/>
<dbReference type="Pfam" id="PF00931">
    <property type="entry name" value="NB-ARC"/>
    <property type="match status" value="1"/>
</dbReference>
<protein>
    <recommendedName>
        <fullName evidence="7">NB-ARC domain-containing protein</fullName>
    </recommendedName>
</protein>
<dbReference type="Gene3D" id="1.10.8.430">
    <property type="entry name" value="Helical domain of apoptotic protease-activating factors"/>
    <property type="match status" value="1"/>
</dbReference>
<gene>
    <name evidence="8" type="ORF">E3N88_00594</name>
</gene>
<evidence type="ECO:0000256" key="3">
    <source>
        <dbReference type="ARBA" id="ARBA00022737"/>
    </source>
</evidence>
<organism evidence="8 9">
    <name type="scientific">Mikania micrantha</name>
    <name type="common">bitter vine</name>
    <dbReference type="NCBI Taxonomy" id="192012"/>
    <lineage>
        <taxon>Eukaryota</taxon>
        <taxon>Viridiplantae</taxon>
        <taxon>Streptophyta</taxon>
        <taxon>Embryophyta</taxon>
        <taxon>Tracheophyta</taxon>
        <taxon>Spermatophyta</taxon>
        <taxon>Magnoliopsida</taxon>
        <taxon>eudicotyledons</taxon>
        <taxon>Gunneridae</taxon>
        <taxon>Pentapetalae</taxon>
        <taxon>asterids</taxon>
        <taxon>campanulids</taxon>
        <taxon>Asterales</taxon>
        <taxon>Asteraceae</taxon>
        <taxon>Asteroideae</taxon>
        <taxon>Heliantheae alliance</taxon>
        <taxon>Eupatorieae</taxon>
        <taxon>Mikania</taxon>
    </lineage>
</organism>
<dbReference type="PANTHER" id="PTHR33463:SF198">
    <property type="entry name" value="RPP4C3"/>
    <property type="match status" value="1"/>
</dbReference>
<dbReference type="Gene3D" id="1.10.10.10">
    <property type="entry name" value="Winged helix-like DNA-binding domain superfamily/Winged helix DNA-binding domain"/>
    <property type="match status" value="1"/>
</dbReference>
<dbReference type="InterPro" id="IPR050905">
    <property type="entry name" value="Plant_NBS-LRR"/>
</dbReference>
<dbReference type="PRINTS" id="PR00364">
    <property type="entry name" value="DISEASERSIST"/>
</dbReference>
<evidence type="ECO:0000256" key="2">
    <source>
        <dbReference type="ARBA" id="ARBA00022614"/>
    </source>
</evidence>
<evidence type="ECO:0000313" key="9">
    <source>
        <dbReference type="Proteomes" id="UP000326396"/>
    </source>
</evidence>
<evidence type="ECO:0000313" key="8">
    <source>
        <dbReference type="EMBL" id="KAD7477458.1"/>
    </source>
</evidence>
<keyword evidence="3" id="KW-0677">Repeat</keyword>
<dbReference type="InterPro" id="IPR036388">
    <property type="entry name" value="WH-like_DNA-bd_sf"/>
</dbReference>
<dbReference type="OrthoDB" id="664960at2759"/>
<dbReference type="Gene3D" id="3.40.50.300">
    <property type="entry name" value="P-loop containing nucleotide triphosphate hydrolases"/>
    <property type="match status" value="1"/>
</dbReference>
<dbReference type="Gene3D" id="3.80.10.10">
    <property type="entry name" value="Ribonuclease Inhibitor"/>
    <property type="match status" value="1"/>
</dbReference>
<name>A0A5N6Q0N4_9ASTR</name>
<keyword evidence="5" id="KW-0067">ATP-binding</keyword>
<evidence type="ECO:0000256" key="6">
    <source>
        <dbReference type="SAM" id="Coils"/>
    </source>
</evidence>
<dbReference type="GO" id="GO:0043531">
    <property type="term" value="F:ADP binding"/>
    <property type="evidence" value="ECO:0007669"/>
    <property type="project" value="InterPro"/>
</dbReference>
<feature type="coiled-coil region" evidence="6">
    <location>
        <begin position="33"/>
        <end position="60"/>
    </location>
</feature>
<dbReference type="GO" id="GO:0006952">
    <property type="term" value="P:defense response"/>
    <property type="evidence" value="ECO:0007669"/>
    <property type="project" value="UniProtKB-KW"/>
</dbReference>
<dbReference type="InterPro" id="IPR002182">
    <property type="entry name" value="NB-ARC"/>
</dbReference>
<keyword evidence="9" id="KW-1185">Reference proteome</keyword>
<reference evidence="8 9" key="1">
    <citation type="submission" date="2019-05" db="EMBL/GenBank/DDBJ databases">
        <title>Mikania micrantha, genome provides insights into the molecular mechanism of rapid growth.</title>
        <authorList>
            <person name="Liu B."/>
        </authorList>
    </citation>
    <scope>NUCLEOTIDE SEQUENCE [LARGE SCALE GENOMIC DNA]</scope>
    <source>
        <strain evidence="8">NLD-2019</strain>
        <tissue evidence="8">Leaf</tissue>
    </source>
</reference>
<keyword evidence="6" id="KW-0175">Coiled coil</keyword>
<dbReference type="Proteomes" id="UP000326396">
    <property type="component" value="Linkage Group LG1"/>
</dbReference>
<keyword evidence="5" id="KW-0547">Nucleotide-binding</keyword>
<dbReference type="InterPro" id="IPR042197">
    <property type="entry name" value="Apaf_helical"/>
</dbReference>